<feature type="non-terminal residue" evidence="2">
    <location>
        <position position="1"/>
    </location>
</feature>
<accession>A0A6J4SL20</accession>
<dbReference type="AlphaFoldDB" id="A0A6J4SL20"/>
<dbReference type="EMBL" id="CADCWA010000002">
    <property type="protein sequence ID" value="CAA9494537.1"/>
    <property type="molecule type" value="Genomic_DNA"/>
</dbReference>
<name>A0A6J4SL20_9SPHN</name>
<evidence type="ECO:0000313" key="2">
    <source>
        <dbReference type="EMBL" id="CAA9494537.1"/>
    </source>
</evidence>
<gene>
    <name evidence="2" type="ORF">AVDCRST_MAG31-14</name>
</gene>
<protein>
    <submittedName>
        <fullName evidence="2">Uncharacterized protein</fullName>
    </submittedName>
</protein>
<feature type="region of interest" description="Disordered" evidence="1">
    <location>
        <begin position="74"/>
        <end position="98"/>
    </location>
</feature>
<sequence length="112" mass="13289">DLRRHRRLHPLQVHGLRRGLPGRLLLRRRQHARHQPQRMHRLRRVRARMPGGGDPARYRERQRAVARAQRHLLEPMAQHHPQEGQPARRGRIQGQAGQVRRVFLGRSWHGGL</sequence>
<evidence type="ECO:0000256" key="1">
    <source>
        <dbReference type="SAM" id="MobiDB-lite"/>
    </source>
</evidence>
<organism evidence="2">
    <name type="scientific">uncultured Sphingomonas sp</name>
    <dbReference type="NCBI Taxonomy" id="158754"/>
    <lineage>
        <taxon>Bacteria</taxon>
        <taxon>Pseudomonadati</taxon>
        <taxon>Pseudomonadota</taxon>
        <taxon>Alphaproteobacteria</taxon>
        <taxon>Sphingomonadales</taxon>
        <taxon>Sphingomonadaceae</taxon>
        <taxon>Sphingomonas</taxon>
        <taxon>environmental samples</taxon>
    </lineage>
</organism>
<feature type="non-terminal residue" evidence="2">
    <location>
        <position position="112"/>
    </location>
</feature>
<reference evidence="2" key="1">
    <citation type="submission" date="2020-02" db="EMBL/GenBank/DDBJ databases">
        <authorList>
            <person name="Meier V. D."/>
        </authorList>
    </citation>
    <scope>NUCLEOTIDE SEQUENCE</scope>
    <source>
        <strain evidence="2">AVDCRST_MAG31</strain>
    </source>
</reference>
<proteinExistence type="predicted"/>